<comment type="caution">
    <text evidence="2">The sequence shown here is derived from an EMBL/GenBank/DDBJ whole genome shotgun (WGS) entry which is preliminary data.</text>
</comment>
<feature type="compositionally biased region" description="Low complexity" evidence="1">
    <location>
        <begin position="72"/>
        <end position="123"/>
    </location>
</feature>
<protein>
    <submittedName>
        <fullName evidence="2">Uncharacterized protein</fullName>
    </submittedName>
</protein>
<sequence length="198" mass="21986">MASAAPTLVPVRLRTPSGKTALFYADPSSVAARQLPGVLRAKSDASQELQKLPVKADEAPDGQQDVEETEQAHVQQQHRQQAHQQNQQIQQQIESQMHQQPQQQYLQQMQPPQQSQWPMQPHLQQEVRQQVQAVQSMQHQPVLPIQPPGGMSPWATSTPSELNLGEAVYRQGQLGSVVAVDRSLEPPGYAHALVNLVL</sequence>
<dbReference type="EMBL" id="CAJNNW010025686">
    <property type="protein sequence ID" value="CAE8678417.1"/>
    <property type="molecule type" value="Genomic_DNA"/>
</dbReference>
<reference evidence="2" key="1">
    <citation type="submission" date="2021-02" db="EMBL/GenBank/DDBJ databases">
        <authorList>
            <person name="Dougan E. K."/>
            <person name="Rhodes N."/>
            <person name="Thang M."/>
            <person name="Chan C."/>
        </authorList>
    </citation>
    <scope>NUCLEOTIDE SEQUENCE</scope>
</reference>
<evidence type="ECO:0000313" key="2">
    <source>
        <dbReference type="EMBL" id="CAE8678417.1"/>
    </source>
</evidence>
<evidence type="ECO:0000256" key="1">
    <source>
        <dbReference type="SAM" id="MobiDB-lite"/>
    </source>
</evidence>
<gene>
    <name evidence="2" type="ORF">PGLA2088_LOCUS20794</name>
</gene>
<organism evidence="2 3">
    <name type="scientific">Polarella glacialis</name>
    <name type="common">Dinoflagellate</name>
    <dbReference type="NCBI Taxonomy" id="89957"/>
    <lineage>
        <taxon>Eukaryota</taxon>
        <taxon>Sar</taxon>
        <taxon>Alveolata</taxon>
        <taxon>Dinophyceae</taxon>
        <taxon>Suessiales</taxon>
        <taxon>Suessiaceae</taxon>
        <taxon>Polarella</taxon>
    </lineage>
</organism>
<dbReference type="Proteomes" id="UP000626109">
    <property type="component" value="Unassembled WGS sequence"/>
</dbReference>
<name>A0A813JIZ6_POLGL</name>
<evidence type="ECO:0000313" key="3">
    <source>
        <dbReference type="Proteomes" id="UP000626109"/>
    </source>
</evidence>
<dbReference type="AlphaFoldDB" id="A0A813JIZ6"/>
<proteinExistence type="predicted"/>
<accession>A0A813JIZ6</accession>
<feature type="region of interest" description="Disordered" evidence="1">
    <location>
        <begin position="40"/>
        <end position="123"/>
    </location>
</feature>